<reference evidence="1" key="2">
    <citation type="submission" date="2020-09" db="EMBL/GenBank/DDBJ databases">
        <authorList>
            <person name="Sun Q."/>
            <person name="Zhou Y."/>
        </authorList>
    </citation>
    <scope>NUCLEOTIDE SEQUENCE</scope>
    <source>
        <strain evidence="1">CGMCC 1.12777</strain>
    </source>
</reference>
<proteinExistence type="predicted"/>
<reference evidence="1" key="1">
    <citation type="journal article" date="2014" name="Int. J. Syst. Evol. Microbiol.">
        <title>Complete genome sequence of Corynebacterium casei LMG S-19264T (=DSM 44701T), isolated from a smear-ripened cheese.</title>
        <authorList>
            <consortium name="US DOE Joint Genome Institute (JGI-PGF)"/>
            <person name="Walter F."/>
            <person name="Albersmeier A."/>
            <person name="Kalinowski J."/>
            <person name="Ruckert C."/>
        </authorList>
    </citation>
    <scope>NUCLEOTIDE SEQUENCE</scope>
    <source>
        <strain evidence="1">CGMCC 1.12777</strain>
    </source>
</reference>
<comment type="caution">
    <text evidence="1">The sequence shown here is derived from an EMBL/GenBank/DDBJ whole genome shotgun (WGS) entry which is preliminary data.</text>
</comment>
<dbReference type="EMBL" id="BMFV01000001">
    <property type="protein sequence ID" value="GGH73187.1"/>
    <property type="molecule type" value="Genomic_DNA"/>
</dbReference>
<dbReference type="RefSeq" id="WP_188494827.1">
    <property type="nucleotide sequence ID" value="NZ_BMFV01000001.1"/>
</dbReference>
<gene>
    <name evidence="1" type="ORF">GCM10007096_00160</name>
</gene>
<sequence>MILSLAILGLIILYFIDQKQKYVTVYEGKESTLREAMDYYWILKAKRISVKYHMPYNMHNVYCFGYYESPVRLLVRKQDERKAREVLINFRAEKRRMESNITQSNG</sequence>
<dbReference type="Proteomes" id="UP000656813">
    <property type="component" value="Unassembled WGS sequence"/>
</dbReference>
<evidence type="ECO:0000313" key="1">
    <source>
        <dbReference type="EMBL" id="GGH73187.1"/>
    </source>
</evidence>
<name>A0A8J2ZQZ5_9BACL</name>
<protein>
    <submittedName>
        <fullName evidence="1">Uncharacterized protein</fullName>
    </submittedName>
</protein>
<dbReference type="AlphaFoldDB" id="A0A8J2ZQZ5"/>
<organism evidence="1 2">
    <name type="scientific">Pullulanibacillus pueri</name>
    <dbReference type="NCBI Taxonomy" id="1437324"/>
    <lineage>
        <taxon>Bacteria</taxon>
        <taxon>Bacillati</taxon>
        <taxon>Bacillota</taxon>
        <taxon>Bacilli</taxon>
        <taxon>Bacillales</taxon>
        <taxon>Sporolactobacillaceae</taxon>
        <taxon>Pullulanibacillus</taxon>
    </lineage>
</organism>
<keyword evidence="2" id="KW-1185">Reference proteome</keyword>
<evidence type="ECO:0000313" key="2">
    <source>
        <dbReference type="Proteomes" id="UP000656813"/>
    </source>
</evidence>
<accession>A0A8J2ZQZ5</accession>